<sequence>MKKLVIFILILFSTPLTLLFGASTELKNAAQPGLNPVPITLVSEQEGPQAGKKIELSRPDLEYRGTLILNSPYPAFGGFSDILLSNDRKTFLAISDMGFWLKGSLNYKQDGSLKNVERRAEMGQLLNTEGKTFAVKYYADSEALCRAPESGYLVAFERVHRINRYDSGTPLDLSGKATTLSIPDQLKNSPKNGGIEAILKLPDNSIFTLTEGDDSVSALSKAALFVDGKWINFEYKRNSHYRPTSAGNLADGRILILERKYRGPGTLGIRFCTINRNQMKEGAVLSPEFFCEINLPIPRDNYEGMDIIKDKEGAQWIYIISDDNFSPVQHTLLTLLELKKTTAN</sequence>
<reference evidence="2 3" key="1">
    <citation type="submission" date="2009-06" db="EMBL/GenBank/DDBJ databases">
        <title>Complete sequence of Desulfovibrio salexigens DSM 2638.</title>
        <authorList>
            <consortium name="US DOE Joint Genome Institute"/>
            <person name="Lucas S."/>
            <person name="Copeland A."/>
            <person name="Lapidus A."/>
            <person name="Glavina del Rio T."/>
            <person name="Tice H."/>
            <person name="Bruce D."/>
            <person name="Goodwin L."/>
            <person name="Pitluck S."/>
            <person name="Munk A.C."/>
            <person name="Brettin T."/>
            <person name="Detter J.C."/>
            <person name="Han C."/>
            <person name="Tapia R."/>
            <person name="Larimer F."/>
            <person name="Land M."/>
            <person name="Hauser L."/>
            <person name="Kyrpides N."/>
            <person name="Anderson I."/>
            <person name="Wall J.D."/>
            <person name="Arkin A.P."/>
            <person name="Dehal P."/>
            <person name="Chivian D."/>
            <person name="Giles B."/>
            <person name="Hazen T.C."/>
        </authorList>
    </citation>
    <scope>NUCLEOTIDE SEQUENCE [LARGE SCALE GENOMIC DNA]</scope>
    <source>
        <strain evidence="3">ATCC 14822 / DSM 2638 / NCIMB 8403 / VKM B-1763</strain>
    </source>
</reference>
<accession>C6BYM5</accession>
<dbReference type="InterPro" id="IPR027372">
    <property type="entry name" value="Phytase-like_dom"/>
</dbReference>
<dbReference type="KEGG" id="dsa:Desal_2577"/>
<protein>
    <recommendedName>
        <fullName evidence="1">Phytase-like domain-containing protein</fullName>
    </recommendedName>
</protein>
<dbReference type="eggNOG" id="COG4246">
    <property type="taxonomic scope" value="Bacteria"/>
</dbReference>
<dbReference type="OrthoDB" id="9798693at2"/>
<dbReference type="AlphaFoldDB" id="C6BYM5"/>
<name>C6BYM5_MARSD</name>
<evidence type="ECO:0000313" key="3">
    <source>
        <dbReference type="Proteomes" id="UP000002601"/>
    </source>
</evidence>
<dbReference type="RefSeq" id="WP_015852448.1">
    <property type="nucleotide sequence ID" value="NC_012881.1"/>
</dbReference>
<dbReference type="Pfam" id="PF13449">
    <property type="entry name" value="Phytase-like"/>
    <property type="match status" value="1"/>
</dbReference>
<evidence type="ECO:0000259" key="1">
    <source>
        <dbReference type="Pfam" id="PF13449"/>
    </source>
</evidence>
<dbReference type="STRING" id="526222.Desal_2577"/>
<organism evidence="2 3">
    <name type="scientific">Maridesulfovibrio salexigens (strain ATCC 14822 / DSM 2638 / NCIMB 8403 / VKM B-1763)</name>
    <name type="common">Desulfovibrio salexigens</name>
    <dbReference type="NCBI Taxonomy" id="526222"/>
    <lineage>
        <taxon>Bacteria</taxon>
        <taxon>Pseudomonadati</taxon>
        <taxon>Thermodesulfobacteriota</taxon>
        <taxon>Desulfovibrionia</taxon>
        <taxon>Desulfovibrionales</taxon>
        <taxon>Desulfovibrionaceae</taxon>
        <taxon>Maridesulfovibrio</taxon>
    </lineage>
</organism>
<gene>
    <name evidence="2" type="ordered locus">Desal_2577</name>
</gene>
<dbReference type="Proteomes" id="UP000002601">
    <property type="component" value="Chromosome"/>
</dbReference>
<feature type="domain" description="Phytase-like" evidence="1">
    <location>
        <begin position="75"/>
        <end position="325"/>
    </location>
</feature>
<keyword evidence="3" id="KW-1185">Reference proteome</keyword>
<dbReference type="EMBL" id="CP001649">
    <property type="protein sequence ID" value="ACS80632.1"/>
    <property type="molecule type" value="Genomic_DNA"/>
</dbReference>
<dbReference type="HOGENOM" id="CLU_059147_2_0_7"/>
<proteinExistence type="predicted"/>
<evidence type="ECO:0000313" key="2">
    <source>
        <dbReference type="EMBL" id="ACS80632.1"/>
    </source>
</evidence>